<dbReference type="InterPro" id="IPR010982">
    <property type="entry name" value="Lambda_DNA-bd_dom_sf"/>
</dbReference>
<accession>A0A8J3VJU0</accession>
<feature type="domain" description="HTH cro/C1-type" evidence="2">
    <location>
        <begin position="14"/>
        <end position="69"/>
    </location>
</feature>
<evidence type="ECO:0000259" key="2">
    <source>
        <dbReference type="PROSITE" id="PS50943"/>
    </source>
</evidence>
<name>A0A8J3VJU0_9ACTN</name>
<keyword evidence="4" id="KW-1185">Reference proteome</keyword>
<organism evidence="3 4">
    <name type="scientific">Rhizocola hellebori</name>
    <dbReference type="NCBI Taxonomy" id="1392758"/>
    <lineage>
        <taxon>Bacteria</taxon>
        <taxon>Bacillati</taxon>
        <taxon>Actinomycetota</taxon>
        <taxon>Actinomycetes</taxon>
        <taxon>Micromonosporales</taxon>
        <taxon>Micromonosporaceae</taxon>
        <taxon>Rhizocola</taxon>
    </lineage>
</organism>
<protein>
    <recommendedName>
        <fullName evidence="2">HTH cro/C1-type domain-containing protein</fullName>
    </recommendedName>
</protein>
<dbReference type="Gene3D" id="1.10.260.40">
    <property type="entry name" value="lambda repressor-like DNA-binding domains"/>
    <property type="match status" value="1"/>
</dbReference>
<dbReference type="PROSITE" id="PS50943">
    <property type="entry name" value="HTH_CROC1"/>
    <property type="match status" value="1"/>
</dbReference>
<dbReference type="RefSeq" id="WP_203912806.1">
    <property type="nucleotide sequence ID" value="NZ_BONY01000061.1"/>
</dbReference>
<comment type="caution">
    <text evidence="3">The sequence shown here is derived from an EMBL/GenBank/DDBJ whole genome shotgun (WGS) entry which is preliminary data.</text>
</comment>
<evidence type="ECO:0000313" key="4">
    <source>
        <dbReference type="Proteomes" id="UP000612899"/>
    </source>
</evidence>
<dbReference type="SUPFAM" id="SSF47413">
    <property type="entry name" value="lambda repressor-like DNA-binding domains"/>
    <property type="match status" value="1"/>
</dbReference>
<dbReference type="GO" id="GO:0003677">
    <property type="term" value="F:DNA binding"/>
    <property type="evidence" value="ECO:0007669"/>
    <property type="project" value="InterPro"/>
</dbReference>
<proteinExistence type="predicted"/>
<dbReference type="SMART" id="SM00530">
    <property type="entry name" value="HTH_XRE"/>
    <property type="match status" value="1"/>
</dbReference>
<dbReference type="Pfam" id="PF13560">
    <property type="entry name" value="HTH_31"/>
    <property type="match status" value="1"/>
</dbReference>
<evidence type="ECO:0000256" key="1">
    <source>
        <dbReference type="SAM" id="MobiDB-lite"/>
    </source>
</evidence>
<sequence length="130" mass="14589">MDLPDLTERLGDYVRILRRRADASQREMAVLAGISTATISGLESARITDVRLRTFARLAGAGGCRIVLIDHDGGFVEPYPGVVPLLDAGDRRLPAHLDPRKWIEPSHWTPPHGPLTFDRDRAERDRRRAE</sequence>
<gene>
    <name evidence="3" type="ORF">Rhe02_71370</name>
</gene>
<dbReference type="AlphaFoldDB" id="A0A8J3VJU0"/>
<dbReference type="Proteomes" id="UP000612899">
    <property type="component" value="Unassembled WGS sequence"/>
</dbReference>
<feature type="compositionally biased region" description="Basic and acidic residues" evidence="1">
    <location>
        <begin position="117"/>
        <end position="130"/>
    </location>
</feature>
<dbReference type="InterPro" id="IPR001387">
    <property type="entry name" value="Cro/C1-type_HTH"/>
</dbReference>
<feature type="region of interest" description="Disordered" evidence="1">
    <location>
        <begin position="101"/>
        <end position="130"/>
    </location>
</feature>
<dbReference type="EMBL" id="BONY01000061">
    <property type="protein sequence ID" value="GIH09070.1"/>
    <property type="molecule type" value="Genomic_DNA"/>
</dbReference>
<dbReference type="CDD" id="cd00093">
    <property type="entry name" value="HTH_XRE"/>
    <property type="match status" value="1"/>
</dbReference>
<evidence type="ECO:0000313" key="3">
    <source>
        <dbReference type="EMBL" id="GIH09070.1"/>
    </source>
</evidence>
<reference evidence="3" key="1">
    <citation type="submission" date="2021-01" db="EMBL/GenBank/DDBJ databases">
        <title>Whole genome shotgun sequence of Rhizocola hellebori NBRC 109834.</title>
        <authorList>
            <person name="Komaki H."/>
            <person name="Tamura T."/>
        </authorList>
    </citation>
    <scope>NUCLEOTIDE SEQUENCE</scope>
    <source>
        <strain evidence="3">NBRC 109834</strain>
    </source>
</reference>